<proteinExistence type="predicted"/>
<comment type="caution">
    <text evidence="6">The sequence shown here is derived from an EMBL/GenBank/DDBJ whole genome shotgun (WGS) entry which is preliminary data.</text>
</comment>
<dbReference type="GO" id="GO:1901259">
    <property type="term" value="P:chloroplast rRNA processing"/>
    <property type="evidence" value="ECO:0007669"/>
    <property type="project" value="UniProtKB-ARBA"/>
</dbReference>
<dbReference type="PANTHER" id="PTHR33415">
    <property type="entry name" value="PROTEIN EMBRYO DEFECTIVE 514"/>
    <property type="match status" value="1"/>
</dbReference>
<dbReference type="PANTHER" id="PTHR33415:SF15">
    <property type="entry name" value="PROTEIN DCL HOMOLOG, CHLOROPLASTIC"/>
    <property type="match status" value="1"/>
</dbReference>
<gene>
    <name evidence="6" type="ORF">STAS_05882</name>
</gene>
<evidence type="ECO:0000313" key="7">
    <source>
        <dbReference type="Proteomes" id="UP000325081"/>
    </source>
</evidence>
<evidence type="ECO:0008006" key="8">
    <source>
        <dbReference type="Google" id="ProtNLM"/>
    </source>
</evidence>
<dbReference type="InterPro" id="IPR044673">
    <property type="entry name" value="DCL-like"/>
</dbReference>
<comment type="subcellular location">
    <subcellularLocation>
        <location evidence="1">Plastid</location>
        <location evidence="1">Chloroplast</location>
    </subcellularLocation>
</comment>
<keyword evidence="3" id="KW-0934">Plastid</keyword>
<sequence>MASISALNSPNIPSFHRQPMSKNLILRRFGASFRSCGAHTLVMTNSDGGGPISNGGADLLGEPMASASGNNEDLDDEKGGDCDTWVDWEDRILQETVPVVGFVRMILHSGKYGTGDKLSPEHEKTILEKLLPFHPECEEKIGCGVDYITIGYHPDFESSRCLFIVRKDGEFVDFSYLKCIKGLIRKKYPRYADNFIVWHFGKHRYGWR</sequence>
<evidence type="ECO:0000256" key="3">
    <source>
        <dbReference type="ARBA" id="ARBA00022640"/>
    </source>
</evidence>
<reference evidence="7" key="1">
    <citation type="journal article" date="2019" name="Curr. Biol.">
        <title>Genome Sequence of Striga asiatica Provides Insight into the Evolution of Plant Parasitism.</title>
        <authorList>
            <person name="Yoshida S."/>
            <person name="Kim S."/>
            <person name="Wafula E.K."/>
            <person name="Tanskanen J."/>
            <person name="Kim Y.M."/>
            <person name="Honaas L."/>
            <person name="Yang Z."/>
            <person name="Spallek T."/>
            <person name="Conn C.E."/>
            <person name="Ichihashi Y."/>
            <person name="Cheong K."/>
            <person name="Cui S."/>
            <person name="Der J.P."/>
            <person name="Gundlach H."/>
            <person name="Jiao Y."/>
            <person name="Hori C."/>
            <person name="Ishida J.K."/>
            <person name="Kasahara H."/>
            <person name="Kiba T."/>
            <person name="Kim M.S."/>
            <person name="Koo N."/>
            <person name="Laohavisit A."/>
            <person name="Lee Y.H."/>
            <person name="Lumba S."/>
            <person name="McCourt P."/>
            <person name="Mortimer J.C."/>
            <person name="Mutuku J.M."/>
            <person name="Nomura T."/>
            <person name="Sasaki-Sekimoto Y."/>
            <person name="Seto Y."/>
            <person name="Wang Y."/>
            <person name="Wakatake T."/>
            <person name="Sakakibara H."/>
            <person name="Demura T."/>
            <person name="Yamaguchi S."/>
            <person name="Yoneyama K."/>
            <person name="Manabe R.I."/>
            <person name="Nelson D.C."/>
            <person name="Schulman A.H."/>
            <person name="Timko M.P."/>
            <person name="dePamphilis C.W."/>
            <person name="Choi D."/>
            <person name="Shirasu K."/>
        </authorList>
    </citation>
    <scope>NUCLEOTIDE SEQUENCE [LARGE SCALE GENOMIC DNA]</scope>
    <source>
        <strain evidence="7">cv. UVA1</strain>
    </source>
</reference>
<dbReference type="GO" id="GO:0009507">
    <property type="term" value="C:chloroplast"/>
    <property type="evidence" value="ECO:0007669"/>
    <property type="project" value="UniProtKB-SubCell"/>
</dbReference>
<protein>
    <recommendedName>
        <fullName evidence="8">DCL protein</fullName>
    </recommendedName>
</protein>
<dbReference type="FunFam" id="3.10.450.40:FF:000008">
    <property type="entry name" value="Protein DCL, chloroplastic"/>
    <property type="match status" value="1"/>
</dbReference>
<evidence type="ECO:0000256" key="1">
    <source>
        <dbReference type="ARBA" id="ARBA00004229"/>
    </source>
</evidence>
<dbReference type="EMBL" id="BKCP01004294">
    <property type="protein sequence ID" value="GER29973.1"/>
    <property type="molecule type" value="Genomic_DNA"/>
</dbReference>
<name>A0A5A7PAQ7_STRAF</name>
<evidence type="ECO:0000256" key="5">
    <source>
        <dbReference type="SAM" id="MobiDB-lite"/>
    </source>
</evidence>
<evidence type="ECO:0000313" key="6">
    <source>
        <dbReference type="EMBL" id="GER29973.1"/>
    </source>
</evidence>
<dbReference type="Proteomes" id="UP000325081">
    <property type="component" value="Unassembled WGS sequence"/>
</dbReference>
<dbReference type="AlphaFoldDB" id="A0A5A7PAQ7"/>
<dbReference type="GO" id="GO:0009658">
    <property type="term" value="P:chloroplast organization"/>
    <property type="evidence" value="ECO:0007669"/>
    <property type="project" value="TreeGrafter"/>
</dbReference>
<accession>A0A5A7PAQ7</accession>
<feature type="region of interest" description="Disordered" evidence="5">
    <location>
        <begin position="53"/>
        <end position="78"/>
    </location>
</feature>
<keyword evidence="2" id="KW-0150">Chloroplast</keyword>
<evidence type="ECO:0000256" key="4">
    <source>
        <dbReference type="ARBA" id="ARBA00022946"/>
    </source>
</evidence>
<dbReference type="Gene3D" id="3.10.450.40">
    <property type="match status" value="1"/>
</dbReference>
<keyword evidence="4" id="KW-0809">Transit peptide</keyword>
<keyword evidence="7" id="KW-1185">Reference proteome</keyword>
<evidence type="ECO:0000256" key="2">
    <source>
        <dbReference type="ARBA" id="ARBA00022528"/>
    </source>
</evidence>
<dbReference type="Pfam" id="PF11523">
    <property type="entry name" value="DUF3223"/>
    <property type="match status" value="1"/>
</dbReference>
<dbReference type="OrthoDB" id="409625at2759"/>
<organism evidence="6 7">
    <name type="scientific">Striga asiatica</name>
    <name type="common">Asiatic witchweed</name>
    <name type="synonym">Buchnera asiatica</name>
    <dbReference type="NCBI Taxonomy" id="4170"/>
    <lineage>
        <taxon>Eukaryota</taxon>
        <taxon>Viridiplantae</taxon>
        <taxon>Streptophyta</taxon>
        <taxon>Embryophyta</taxon>
        <taxon>Tracheophyta</taxon>
        <taxon>Spermatophyta</taxon>
        <taxon>Magnoliopsida</taxon>
        <taxon>eudicotyledons</taxon>
        <taxon>Gunneridae</taxon>
        <taxon>Pentapetalae</taxon>
        <taxon>asterids</taxon>
        <taxon>lamiids</taxon>
        <taxon>Lamiales</taxon>
        <taxon>Orobanchaceae</taxon>
        <taxon>Buchnereae</taxon>
        <taxon>Striga</taxon>
    </lineage>
</organism>